<dbReference type="EMBL" id="LR796817">
    <property type="protein sequence ID" value="CAB4167882.1"/>
    <property type="molecule type" value="Genomic_DNA"/>
</dbReference>
<evidence type="ECO:0000259" key="1">
    <source>
        <dbReference type="SMART" id="SM00943"/>
    </source>
</evidence>
<dbReference type="Pfam" id="PF13148">
    <property type="entry name" value="DUF3987"/>
    <property type="match status" value="1"/>
</dbReference>
<proteinExistence type="predicted"/>
<dbReference type="CDD" id="cd04859">
    <property type="entry name" value="Prim_Pol"/>
    <property type="match status" value="1"/>
</dbReference>
<dbReference type="SUPFAM" id="SSF56747">
    <property type="entry name" value="Prim-pol domain"/>
    <property type="match status" value="1"/>
</dbReference>
<sequence>MMSAFSDHAARLVERGYSVIPIIPGEKRPGEFKSNVWKGMSGWQKYCDRGPTKFELDIWAQWEDASLCVALGRASNLTAIDFDYGSPEVRAALEACLPPSPVKKMGAKGYTAFYRGYPVASKKYLLDGVSVIEVLASGKQTVLPPSKHPDGMEYRWLTADNLEDMTADELPEIPSDIHERIIKALEPFKTKADALTINSPDVIKPLTIGGPDVSDGNTSYWREINDKAMASLDVWVPGLFPDAKRAHAGSYRAVAHWRGGENNNVSIHPDGIKDWVTDEPMTPLDLVMRANSCDLEMAVQWLKASLGMQTDIVFVEEDFIPPVVVEKPKKAAKKDKNIIPMPDANTALGMLVNHINRTSLKPQPELAIAAALCAIGVLAGRKYRSPSNIRTNIMTIGIADSGAGKNHARVVINRLITDSLGAGAYIGGNKIGSGPGLLTAVHRHPAMLFQLDEFGMFLHAVANRTSGNHYLTQILDNLTELFTTSNDVFRGTEYADQRNRPRFDIVQPNVCLYGTTTPQVFWRALQSGNAVDGSLARFLVFESKDSYPDSQEMIEMSPPDELVSLLARIMEPIGATGNVGASLDIGGLPPPGNLVTATYDDEAAKLFEALDKEVTKTLRNNAGTKVTSFYAREVEMTIKVAMIHALGRDPENPIISARDFEFARAIVTHSIQSMIDGIERFVADNTAESNSKKVMELIRQSGFISRTELCKRTQFLGRDRDTVIKHLEDAELIEKVLHKTAGRSKQMYRVKL</sequence>
<feature type="domain" description="DNA primase/polymerase bifunctional N-terminal" evidence="1">
    <location>
        <begin position="9"/>
        <end position="177"/>
    </location>
</feature>
<dbReference type="SMART" id="SM00943">
    <property type="entry name" value="Prim-Pol"/>
    <property type="match status" value="1"/>
</dbReference>
<reference evidence="2" key="1">
    <citation type="submission" date="2020-04" db="EMBL/GenBank/DDBJ databases">
        <authorList>
            <person name="Chiriac C."/>
            <person name="Salcher M."/>
            <person name="Ghai R."/>
            <person name="Kavagutti S V."/>
        </authorList>
    </citation>
    <scope>NUCLEOTIDE SEQUENCE</scope>
</reference>
<name>A0A6J5P9T8_9CAUD</name>
<evidence type="ECO:0000313" key="2">
    <source>
        <dbReference type="EMBL" id="CAB4167882.1"/>
    </source>
</evidence>
<organism evidence="2">
    <name type="scientific">uncultured Caudovirales phage</name>
    <dbReference type="NCBI Taxonomy" id="2100421"/>
    <lineage>
        <taxon>Viruses</taxon>
        <taxon>Duplodnaviria</taxon>
        <taxon>Heunggongvirae</taxon>
        <taxon>Uroviricota</taxon>
        <taxon>Caudoviricetes</taxon>
        <taxon>Peduoviridae</taxon>
        <taxon>Maltschvirus</taxon>
        <taxon>Maltschvirus maltsch</taxon>
    </lineage>
</organism>
<dbReference type="InterPro" id="IPR025048">
    <property type="entry name" value="DUF3987"/>
</dbReference>
<dbReference type="Pfam" id="PF09250">
    <property type="entry name" value="Prim-Pol"/>
    <property type="match status" value="1"/>
</dbReference>
<accession>A0A6J5P9T8</accession>
<gene>
    <name evidence="2" type="ORF">UFOVP868_62</name>
</gene>
<protein>
    <submittedName>
        <fullName evidence="2">Prim_Pol domain containing protein</fullName>
    </submittedName>
</protein>
<dbReference type="Gene3D" id="3.30.720.160">
    <property type="entry name" value="Bifunctional DNA primase/polymerase, N-terminal"/>
    <property type="match status" value="1"/>
</dbReference>
<dbReference type="InterPro" id="IPR015330">
    <property type="entry name" value="DNA_primase/pol_bifunc_N"/>
</dbReference>